<sequence>MSGFPRDVSHHESLLRELKADRELAIEYFKLAIQTLGNRKELAGGVSALTTLQEAYGNLALLAAQADPAIPAFETATEYSDWSLQHS</sequence>
<reference evidence="1 2" key="1">
    <citation type="submission" date="2019-11" db="EMBL/GenBank/DDBJ databases">
        <title>Novel species isolated from a subtropical stream in China.</title>
        <authorList>
            <person name="Lu H."/>
        </authorList>
    </citation>
    <scope>NUCLEOTIDE SEQUENCE [LARGE SCALE GENOMIC DNA]</scope>
    <source>
        <strain evidence="1 2">FT80W</strain>
    </source>
</reference>
<gene>
    <name evidence="1" type="ORF">GJ699_22210</name>
</gene>
<organism evidence="1 2">
    <name type="scientific">Duganella guangzhouensis</name>
    <dbReference type="NCBI Taxonomy" id="2666084"/>
    <lineage>
        <taxon>Bacteria</taxon>
        <taxon>Pseudomonadati</taxon>
        <taxon>Pseudomonadota</taxon>
        <taxon>Betaproteobacteria</taxon>
        <taxon>Burkholderiales</taxon>
        <taxon>Oxalobacteraceae</taxon>
        <taxon>Telluria group</taxon>
        <taxon>Duganella</taxon>
    </lineage>
</organism>
<dbReference type="Proteomes" id="UP000433309">
    <property type="component" value="Unassembled WGS sequence"/>
</dbReference>
<keyword evidence="2" id="KW-1185">Reference proteome</keyword>
<evidence type="ECO:0000313" key="1">
    <source>
        <dbReference type="EMBL" id="MRW92717.1"/>
    </source>
</evidence>
<protein>
    <recommendedName>
        <fullName evidence="3">Tetratricopeptide repeat protein</fullName>
    </recommendedName>
</protein>
<name>A0A6I2L675_9BURK</name>
<dbReference type="RefSeq" id="WP_154380372.1">
    <property type="nucleotide sequence ID" value="NZ_WKJK01000012.1"/>
</dbReference>
<accession>A0A6I2L675</accession>
<comment type="caution">
    <text evidence="1">The sequence shown here is derived from an EMBL/GenBank/DDBJ whole genome shotgun (WGS) entry which is preliminary data.</text>
</comment>
<evidence type="ECO:0000313" key="2">
    <source>
        <dbReference type="Proteomes" id="UP000433309"/>
    </source>
</evidence>
<dbReference type="AlphaFoldDB" id="A0A6I2L675"/>
<proteinExistence type="predicted"/>
<evidence type="ECO:0008006" key="3">
    <source>
        <dbReference type="Google" id="ProtNLM"/>
    </source>
</evidence>
<dbReference type="EMBL" id="WKJK01000012">
    <property type="protein sequence ID" value="MRW92717.1"/>
    <property type="molecule type" value="Genomic_DNA"/>
</dbReference>